<protein>
    <submittedName>
        <fullName evidence="1">Uncharacterized protein</fullName>
    </submittedName>
</protein>
<dbReference type="EMBL" id="MU853404">
    <property type="protein sequence ID" value="KAK4136304.1"/>
    <property type="molecule type" value="Genomic_DNA"/>
</dbReference>
<reference evidence="1" key="1">
    <citation type="journal article" date="2023" name="Mol. Phylogenet. Evol.">
        <title>Genome-scale phylogeny and comparative genomics of the fungal order Sordariales.</title>
        <authorList>
            <person name="Hensen N."/>
            <person name="Bonometti L."/>
            <person name="Westerberg I."/>
            <person name="Brannstrom I.O."/>
            <person name="Guillou S."/>
            <person name="Cros-Aarteil S."/>
            <person name="Calhoun S."/>
            <person name="Haridas S."/>
            <person name="Kuo A."/>
            <person name="Mondo S."/>
            <person name="Pangilinan J."/>
            <person name="Riley R."/>
            <person name="LaButti K."/>
            <person name="Andreopoulos B."/>
            <person name="Lipzen A."/>
            <person name="Chen C."/>
            <person name="Yan M."/>
            <person name="Daum C."/>
            <person name="Ng V."/>
            <person name="Clum A."/>
            <person name="Steindorff A."/>
            <person name="Ohm R.A."/>
            <person name="Martin F."/>
            <person name="Silar P."/>
            <person name="Natvig D.O."/>
            <person name="Lalanne C."/>
            <person name="Gautier V."/>
            <person name="Ament-Velasquez S.L."/>
            <person name="Kruys A."/>
            <person name="Hutchinson M.I."/>
            <person name="Powell A.J."/>
            <person name="Barry K."/>
            <person name="Miller A.N."/>
            <person name="Grigoriev I.V."/>
            <person name="Debuchy R."/>
            <person name="Gladieux P."/>
            <person name="Hiltunen Thoren M."/>
            <person name="Johannesson H."/>
        </authorList>
    </citation>
    <scope>NUCLEOTIDE SEQUENCE</scope>
    <source>
        <strain evidence="1">CBS 123565</strain>
    </source>
</reference>
<keyword evidence="2" id="KW-1185">Reference proteome</keyword>
<evidence type="ECO:0000313" key="2">
    <source>
        <dbReference type="Proteomes" id="UP001304895"/>
    </source>
</evidence>
<gene>
    <name evidence="1" type="ORF">BT67DRAFT_238266</name>
</gene>
<organism evidence="1 2">
    <name type="scientific">Trichocladium antarcticum</name>
    <dbReference type="NCBI Taxonomy" id="1450529"/>
    <lineage>
        <taxon>Eukaryota</taxon>
        <taxon>Fungi</taxon>
        <taxon>Dikarya</taxon>
        <taxon>Ascomycota</taxon>
        <taxon>Pezizomycotina</taxon>
        <taxon>Sordariomycetes</taxon>
        <taxon>Sordariomycetidae</taxon>
        <taxon>Sordariales</taxon>
        <taxon>Chaetomiaceae</taxon>
        <taxon>Trichocladium</taxon>
    </lineage>
</organism>
<comment type="caution">
    <text evidence="1">The sequence shown here is derived from an EMBL/GenBank/DDBJ whole genome shotgun (WGS) entry which is preliminary data.</text>
</comment>
<sequence>MTNLNYTPPDPHLDPAPSYAESLLAATTTAGGSPLQILGASWGGINVTADIQSMLLPSGSGGGGGGLPLDMRTLWTVLAPDPAPRTIKTLTVLYRVRGGGDSVPYDDDKRNTNATDAATTTTTMHLLTVSEGDHPAQFTLDHHTAQGGPGPSRRLVTQLRQPAWQGEDGPVAVAIVAVVYGRARIETAAVVAELADFFTGRRRGPIRMTNAFFRGDPWPYHRKSWSVYFCVAGSARVQLVTGWEDGALEEPWSRYG</sequence>
<name>A0AAN6UP14_9PEZI</name>
<dbReference type="Proteomes" id="UP001304895">
    <property type="component" value="Unassembled WGS sequence"/>
</dbReference>
<dbReference type="AlphaFoldDB" id="A0AAN6UP14"/>
<reference evidence="1" key="2">
    <citation type="submission" date="2023-05" db="EMBL/GenBank/DDBJ databases">
        <authorList>
            <consortium name="Lawrence Berkeley National Laboratory"/>
            <person name="Steindorff A."/>
            <person name="Hensen N."/>
            <person name="Bonometti L."/>
            <person name="Westerberg I."/>
            <person name="Brannstrom I.O."/>
            <person name="Guillou S."/>
            <person name="Cros-Aarteil S."/>
            <person name="Calhoun S."/>
            <person name="Haridas S."/>
            <person name="Kuo A."/>
            <person name="Mondo S."/>
            <person name="Pangilinan J."/>
            <person name="Riley R."/>
            <person name="Labutti K."/>
            <person name="Andreopoulos B."/>
            <person name="Lipzen A."/>
            <person name="Chen C."/>
            <person name="Yanf M."/>
            <person name="Daum C."/>
            <person name="Ng V."/>
            <person name="Clum A."/>
            <person name="Ohm R."/>
            <person name="Martin F."/>
            <person name="Silar P."/>
            <person name="Natvig D."/>
            <person name="Lalanne C."/>
            <person name="Gautier V."/>
            <person name="Ament-Velasquez S.L."/>
            <person name="Kruys A."/>
            <person name="Hutchinson M.I."/>
            <person name="Powell A.J."/>
            <person name="Barry K."/>
            <person name="Miller A.N."/>
            <person name="Grigoriev I.V."/>
            <person name="Debuchy R."/>
            <person name="Gladieux P."/>
            <person name="Thoren M.H."/>
            <person name="Johannesson H."/>
        </authorList>
    </citation>
    <scope>NUCLEOTIDE SEQUENCE</scope>
    <source>
        <strain evidence="1">CBS 123565</strain>
    </source>
</reference>
<proteinExistence type="predicted"/>
<accession>A0AAN6UP14</accession>
<evidence type="ECO:0000313" key="1">
    <source>
        <dbReference type="EMBL" id="KAK4136304.1"/>
    </source>
</evidence>